<feature type="region of interest" description="Disordered" evidence="1">
    <location>
        <begin position="820"/>
        <end position="842"/>
    </location>
</feature>
<feature type="region of interest" description="Disordered" evidence="1">
    <location>
        <begin position="130"/>
        <end position="176"/>
    </location>
</feature>
<organism evidence="2 3">
    <name type="scientific">Stylophora pistillata</name>
    <name type="common">Smooth cauliflower coral</name>
    <dbReference type="NCBI Taxonomy" id="50429"/>
    <lineage>
        <taxon>Eukaryota</taxon>
        <taxon>Metazoa</taxon>
        <taxon>Cnidaria</taxon>
        <taxon>Anthozoa</taxon>
        <taxon>Hexacorallia</taxon>
        <taxon>Scleractinia</taxon>
        <taxon>Astrocoeniina</taxon>
        <taxon>Pocilloporidae</taxon>
        <taxon>Stylophora</taxon>
    </lineage>
</organism>
<accession>A0A2B4SGL3</accession>
<feature type="compositionally biased region" description="Basic and acidic residues" evidence="1">
    <location>
        <begin position="399"/>
        <end position="424"/>
    </location>
</feature>
<evidence type="ECO:0000313" key="3">
    <source>
        <dbReference type="Proteomes" id="UP000225706"/>
    </source>
</evidence>
<keyword evidence="3" id="KW-1185">Reference proteome</keyword>
<evidence type="ECO:0000313" key="2">
    <source>
        <dbReference type="EMBL" id="PFX29834.1"/>
    </source>
</evidence>
<feature type="compositionally biased region" description="Basic and acidic residues" evidence="1">
    <location>
        <begin position="753"/>
        <end position="767"/>
    </location>
</feature>
<dbReference type="Proteomes" id="UP000225706">
    <property type="component" value="Unassembled WGS sequence"/>
</dbReference>
<comment type="caution">
    <text evidence="2">The sequence shown here is derived from an EMBL/GenBank/DDBJ whole genome shotgun (WGS) entry which is preliminary data.</text>
</comment>
<name>A0A2B4SGL3_STYPI</name>
<feature type="compositionally biased region" description="Acidic residues" evidence="1">
    <location>
        <begin position="136"/>
        <end position="148"/>
    </location>
</feature>
<feature type="region of interest" description="Disordered" evidence="1">
    <location>
        <begin position="1503"/>
        <end position="1548"/>
    </location>
</feature>
<evidence type="ECO:0000256" key="1">
    <source>
        <dbReference type="SAM" id="MobiDB-lite"/>
    </source>
</evidence>
<reference evidence="3" key="1">
    <citation type="journal article" date="2017" name="bioRxiv">
        <title>Comparative analysis of the genomes of Stylophora pistillata and Acropora digitifera provides evidence for extensive differences between species of corals.</title>
        <authorList>
            <person name="Voolstra C.R."/>
            <person name="Li Y."/>
            <person name="Liew Y.J."/>
            <person name="Baumgarten S."/>
            <person name="Zoccola D."/>
            <person name="Flot J.-F."/>
            <person name="Tambutte S."/>
            <person name="Allemand D."/>
            <person name="Aranda M."/>
        </authorList>
    </citation>
    <scope>NUCLEOTIDE SEQUENCE [LARGE SCALE GENOMIC DNA]</scope>
</reference>
<feature type="region of interest" description="Disordered" evidence="1">
    <location>
        <begin position="1156"/>
        <end position="1217"/>
    </location>
</feature>
<sequence>MEQEALSLEDSGSITYDVSISSINGNGQSGVYQKETQCQEHDTPDSLEGDEEETLKDKNMMFFNGPKSEGVVNYGFFDLEEEDEIASSEGSQNLLNEKMVETENGEGGITIRTTSVTTILRHVDRSGTKIEIPESLNEEEEEEEEEEQAKETNVKELLFVRNEKQTTSGLPHEDSTAAVEKKTITYHTKSITVNGVTLESKESMEDDIKVIEKNDPELFSIKSKSEEVENVQGENEKDPIEDDALTVLEDKSMLPHMGAVLNDGETDGVRQSSLESALEIIEEIYGSRQLSQVSNENEGSEFREPLEEVSLVAKEVETRSSHYHPLLVEKDEKVECDEKVHVDIVQIDKDSTVIEFQKGQETETEAADTMIVMEEESPLVVQKRPPSLHLETVFDYEEDHGTREEKVETPDEETEKKPVSHSMEEVRQLIDEASPEVIERRPVSIHMENVFSETDRTEVLEPVKEAYAVATESEPRSFHYHQMLEEIVDEGDKGDNFHESFLEVKAESAAAKSEKDLETTNYSDSRQVVAEESPFVVEKRPVSLHMEAGFELEENDEVRQKIEEASPEVIEKRPVSLHMEYLFDKGESTEDREPIEEVSTFAVESEPRFFVYHSMLEERVEEKDDDQFVRDGDELIDIKYKKDAGKDTAEMTKSPDAKDEITEGLPLVVEKQPVSLNVEAAFVLEENDEVRKTVEEASPEVVEKRPVSLHMEQLFDDGKGNEAPESIEEESYVALESELRSFCYHPMLEEKIEDENKNNDDKSKDIGDELVTIKRGKGPKEETEQTTKAYETESVIFEELPLVVEKQPVSLQLEPTFAFNHGEEDEVRQTAEEASSEVVEKRPVSLHMEHLFGEGKSSDIQKPVEETSTIVVKSEPRSFSYHPMLEEAEEPEEDKNGDVISIELPTRPRNDDGVDTNRSTPSLEMREVIVEDSLTVLERRPVSLHMDAVFDKEEEHVRNILNKDQPEVIEKKPVSSHEEKSLVDLESIEQTPVVAVETAPKSFNYHPMLEVRGDVEEEDEAFDENSVKLVRRPIQGKEIHATQSTDINEAIAEESPLVIEKRPVSLHMEAVFDGGEDDGNKPVEDNLSILIQEKATEQKEPVTEAELVVMERKTATLQSKVLLDHETPGDEFVDDTEEDNDATVESLLINIESIVEKPSPGHPDSKVVKLAPTSDKEPVEEETAVKVEKRRASLNMESLLDPEISGEQLQESDTQEKREAVDEVVAVIVQKKPISQNFLDEQEADTQETESVCKEETRLVVLDIPQVEKKKEGEDSIKETAAPVVQKNEVEFHSDLLELEGEEEQKQKKFDVAHSKQEVNNNWQDTKQTEFITTTTSVVTSIESTDEQSAHDSETIVTKTVYEKTTLQVASSSTNSLPNTVTTEEMLSPTSYTKQFHEGNTDGEVELLRVVLRRRLSAPEILPEKENEGSAPLAVSEDRGILESQEQFNVAESPRKLKESTLPNRTQGVDESEMEPYTDIPLEEKLIPDSPREAEAQVAHFVEKEEGTDETLPVLMLLSPENRGEEKERKKAKKGGLSSPQCKCCSVM</sequence>
<gene>
    <name evidence="2" type="ORF">AWC38_SpisGene5336</name>
</gene>
<protein>
    <submittedName>
        <fullName evidence="2">Uncharacterized protein</fullName>
    </submittedName>
</protein>
<feature type="region of interest" description="Disordered" evidence="1">
    <location>
        <begin position="903"/>
        <end position="922"/>
    </location>
</feature>
<feature type="region of interest" description="Disordered" evidence="1">
    <location>
        <begin position="1447"/>
        <end position="1477"/>
    </location>
</feature>
<dbReference type="EMBL" id="LSMT01000059">
    <property type="protein sequence ID" value="PFX29834.1"/>
    <property type="molecule type" value="Genomic_DNA"/>
</dbReference>
<feature type="region of interest" description="Disordered" evidence="1">
    <location>
        <begin position="397"/>
        <end position="424"/>
    </location>
</feature>
<dbReference type="STRING" id="50429.A0A2B4SGL3"/>
<dbReference type="OrthoDB" id="5990439at2759"/>
<proteinExistence type="predicted"/>
<feature type="region of interest" description="Disordered" evidence="1">
    <location>
        <begin position="753"/>
        <end position="788"/>
    </location>
</feature>